<evidence type="ECO:0000313" key="3">
    <source>
        <dbReference type="Proteomes" id="UP000824469"/>
    </source>
</evidence>
<evidence type="ECO:0000313" key="2">
    <source>
        <dbReference type="EMBL" id="KAH9300579.1"/>
    </source>
</evidence>
<evidence type="ECO:0000256" key="1">
    <source>
        <dbReference type="SAM" id="MobiDB-lite"/>
    </source>
</evidence>
<dbReference type="AlphaFoldDB" id="A0AA38FC33"/>
<name>A0AA38FC33_TAXCH</name>
<proteinExistence type="predicted"/>
<sequence>WDIWAVRTQTTPDRPKRGTFSLGHLGRECAEDANRPVRSKQRNFVLGQKGQRDAWDADNRKSREPIRLRHVSSADKGRGSPFQADRRILSQTALGHPGQKDAKGAKSRQTRGLIKSRHVSQGRKSKSQRA</sequence>
<feature type="region of interest" description="Disordered" evidence="1">
    <location>
        <begin position="1"/>
        <end position="130"/>
    </location>
</feature>
<reference evidence="2 3" key="1">
    <citation type="journal article" date="2021" name="Nat. Plants">
        <title>The Taxus genome provides insights into paclitaxel biosynthesis.</title>
        <authorList>
            <person name="Xiong X."/>
            <person name="Gou J."/>
            <person name="Liao Q."/>
            <person name="Li Y."/>
            <person name="Zhou Q."/>
            <person name="Bi G."/>
            <person name="Li C."/>
            <person name="Du R."/>
            <person name="Wang X."/>
            <person name="Sun T."/>
            <person name="Guo L."/>
            <person name="Liang H."/>
            <person name="Lu P."/>
            <person name="Wu Y."/>
            <person name="Zhang Z."/>
            <person name="Ro D.K."/>
            <person name="Shang Y."/>
            <person name="Huang S."/>
            <person name="Yan J."/>
        </authorList>
    </citation>
    <scope>NUCLEOTIDE SEQUENCE [LARGE SCALE GENOMIC DNA]</scope>
    <source>
        <strain evidence="2">Ta-2019</strain>
    </source>
</reference>
<dbReference type="Proteomes" id="UP000824469">
    <property type="component" value="Unassembled WGS sequence"/>
</dbReference>
<gene>
    <name evidence="2" type="ORF">KI387_012162</name>
</gene>
<feature type="compositionally biased region" description="Basic and acidic residues" evidence="1">
    <location>
        <begin position="25"/>
        <end position="35"/>
    </location>
</feature>
<protein>
    <submittedName>
        <fullName evidence="2">Uncharacterized protein</fullName>
    </submittedName>
</protein>
<feature type="non-terminal residue" evidence="2">
    <location>
        <position position="1"/>
    </location>
</feature>
<organism evidence="2 3">
    <name type="scientific">Taxus chinensis</name>
    <name type="common">Chinese yew</name>
    <name type="synonym">Taxus wallichiana var. chinensis</name>
    <dbReference type="NCBI Taxonomy" id="29808"/>
    <lineage>
        <taxon>Eukaryota</taxon>
        <taxon>Viridiplantae</taxon>
        <taxon>Streptophyta</taxon>
        <taxon>Embryophyta</taxon>
        <taxon>Tracheophyta</taxon>
        <taxon>Spermatophyta</taxon>
        <taxon>Pinopsida</taxon>
        <taxon>Pinidae</taxon>
        <taxon>Conifers II</taxon>
        <taxon>Cupressales</taxon>
        <taxon>Taxaceae</taxon>
        <taxon>Taxus</taxon>
    </lineage>
</organism>
<keyword evidence="3" id="KW-1185">Reference proteome</keyword>
<accession>A0AA38FC33</accession>
<dbReference type="EMBL" id="JAHRHJ020000009">
    <property type="protein sequence ID" value="KAH9300579.1"/>
    <property type="molecule type" value="Genomic_DNA"/>
</dbReference>
<feature type="non-terminal residue" evidence="2">
    <location>
        <position position="130"/>
    </location>
</feature>
<feature type="compositionally biased region" description="Basic residues" evidence="1">
    <location>
        <begin position="105"/>
        <end position="130"/>
    </location>
</feature>
<comment type="caution">
    <text evidence="2">The sequence shown here is derived from an EMBL/GenBank/DDBJ whole genome shotgun (WGS) entry which is preliminary data.</text>
</comment>
<feature type="compositionally biased region" description="Basic and acidic residues" evidence="1">
    <location>
        <begin position="50"/>
        <end position="88"/>
    </location>
</feature>